<dbReference type="SUPFAM" id="SSF50729">
    <property type="entry name" value="PH domain-like"/>
    <property type="match status" value="1"/>
</dbReference>
<keyword evidence="4" id="KW-0009">Actin-binding</keyword>
<dbReference type="RefSeq" id="XP_031436968.1">
    <property type="nucleotide sequence ID" value="XM_031581108.1"/>
</dbReference>
<comment type="subcellular location">
    <subcellularLocation>
        <location evidence="1">Cytoplasm</location>
        <location evidence="1">Cytoskeleton</location>
    </subcellularLocation>
</comment>
<dbReference type="InterPro" id="IPR018980">
    <property type="entry name" value="FERM_PH-like_C"/>
</dbReference>
<dbReference type="InterPro" id="IPR000299">
    <property type="entry name" value="FERM_domain"/>
</dbReference>
<evidence type="ECO:0000313" key="9">
    <source>
        <dbReference type="RefSeq" id="XP_031436968.1"/>
    </source>
</evidence>
<protein>
    <submittedName>
        <fullName evidence="9">Band 4.1-like protein 2 isoform X10</fullName>
    </submittedName>
</protein>
<name>A0A6P8GCQ7_CLUHA</name>
<dbReference type="CDD" id="cd13184">
    <property type="entry name" value="FERM_C_4_1_family"/>
    <property type="match status" value="1"/>
</dbReference>
<dbReference type="CTD" id="2037"/>
<dbReference type="GO" id="GO:0005198">
    <property type="term" value="F:structural molecule activity"/>
    <property type="evidence" value="ECO:0007669"/>
    <property type="project" value="InterPro"/>
</dbReference>
<dbReference type="InterPro" id="IPR035963">
    <property type="entry name" value="FERM_2"/>
</dbReference>
<evidence type="ECO:0000259" key="7">
    <source>
        <dbReference type="PROSITE" id="PS50057"/>
    </source>
</evidence>
<dbReference type="PIRSF" id="PIRSF002304">
    <property type="entry name" value="Membrane_skeletal_4_1"/>
    <property type="match status" value="1"/>
</dbReference>
<accession>A0A6P8GCQ7</accession>
<dbReference type="CDD" id="cd14473">
    <property type="entry name" value="FERM_B-lobe"/>
    <property type="match status" value="1"/>
</dbReference>
<evidence type="ECO:0000256" key="2">
    <source>
        <dbReference type="ARBA" id="ARBA00022490"/>
    </source>
</evidence>
<dbReference type="GO" id="GO:0005856">
    <property type="term" value="C:cytoskeleton"/>
    <property type="evidence" value="ECO:0007669"/>
    <property type="project" value="UniProtKB-SubCell"/>
</dbReference>
<dbReference type="InterPro" id="IPR007477">
    <property type="entry name" value="SAB_dom"/>
</dbReference>
<dbReference type="Pfam" id="PF09380">
    <property type="entry name" value="FERM_C"/>
    <property type="match status" value="1"/>
</dbReference>
<evidence type="ECO:0000256" key="4">
    <source>
        <dbReference type="ARBA" id="ARBA00023203"/>
    </source>
</evidence>
<reference evidence="9" key="1">
    <citation type="submission" date="2025-08" db="UniProtKB">
        <authorList>
            <consortium name="RefSeq"/>
        </authorList>
    </citation>
    <scope>IDENTIFICATION</scope>
</reference>
<dbReference type="InterPro" id="IPR011993">
    <property type="entry name" value="PH-like_dom_sf"/>
</dbReference>
<dbReference type="PANTHER" id="PTHR23280:SF41">
    <property type="entry name" value="BAND 4.1-LIKE PROTEIN 2"/>
    <property type="match status" value="1"/>
</dbReference>
<dbReference type="InterPro" id="IPR018979">
    <property type="entry name" value="FERM_N"/>
</dbReference>
<dbReference type="SMART" id="SM01195">
    <property type="entry name" value="FA"/>
    <property type="match status" value="1"/>
</dbReference>
<dbReference type="InterPro" id="IPR014352">
    <property type="entry name" value="FERM/acyl-CoA-bd_prot_sf"/>
</dbReference>
<organism evidence="8 9">
    <name type="scientific">Clupea harengus</name>
    <name type="common">Atlantic herring</name>
    <dbReference type="NCBI Taxonomy" id="7950"/>
    <lineage>
        <taxon>Eukaryota</taxon>
        <taxon>Metazoa</taxon>
        <taxon>Chordata</taxon>
        <taxon>Craniata</taxon>
        <taxon>Vertebrata</taxon>
        <taxon>Euteleostomi</taxon>
        <taxon>Actinopterygii</taxon>
        <taxon>Neopterygii</taxon>
        <taxon>Teleostei</taxon>
        <taxon>Clupei</taxon>
        <taxon>Clupeiformes</taxon>
        <taxon>Clupeoidei</taxon>
        <taxon>Clupeidae</taxon>
        <taxon>Clupea</taxon>
    </lineage>
</organism>
<keyword evidence="2" id="KW-0963">Cytoplasm</keyword>
<evidence type="ECO:0000313" key="8">
    <source>
        <dbReference type="Proteomes" id="UP000515152"/>
    </source>
</evidence>
<proteinExistence type="predicted"/>
<sequence>MVMCQVTMLDGSQFPCEVEKRAKGQYLFFKVCETLNLLEKDYFGLSFKDNTDQTCWLDPLKEMKRQIRNAPWNFSFNVKFYPPDPSQLTEDITRYLLCLQLRQDIASGRLPCSFVTHALLGSYTLQAELGDHDPDEHRTDYISDFHFAPSQTREMEEKVVELHKSHRGMTPAQADTQFLENAKKLSMFGVDLHHAKDSEGVDIMLGVCANGLLIYKDRLRINRFAWPKILKISYKRSNFYIKIRPGETEQFESTVGFKLPNHRAAKRLWKVCVENHTFFRLMTPEQPTKAKFLTLGSKFRYSGRTQAQTRQASSLIDRPAPYFQRTSSKRISRSLDGAPVISVISDGSGPEGGKENGRDPALELSSDSKEDEEPSDGAAAAATTAAASNSAEEDADESEATLRKSKLRVQGENIYVRHSNLMLEDLDKTQDDVLKHQASISELKRSFMEATPEPRPSQWDKRLTASPATSLRLQAQGKSPPRMETFLPESKDVVKSADDKQKSEAVAAATAAQPVVEIEETVIVEEVRKTPKPAAAASEVLEVQAVASQEPQEAAKVAVEEKKPAIEASISSDSESEEEAEYHPQTTSVSVEQIKEEPEEEQEEAELNKQEPSPEPEPIAVAEPEIAPAPVPVQPVVEDGTPNAKEEAQPVVDVVDDGIVEEEMMLTPDEAPNGYSAEDMQGLGSLEEEEQEPRMNGDASHVETEHLPQVICCSEPPVVKTEMVTISDTFAAQKTEIATKEVPIVHTETKTITYEAAQLDGSGDGEPGVLMTAQTITSESLCTTTTTHITKTLKGGLSETRIEKRIVITGDSDIDHDQALAQAIKEAKEQHPDMSVTRVVVHKETELAEDED</sequence>
<dbReference type="PRINTS" id="PR00661">
    <property type="entry name" value="ERMFAMILY"/>
</dbReference>
<evidence type="ECO:0000256" key="6">
    <source>
        <dbReference type="SAM" id="MobiDB-lite"/>
    </source>
</evidence>
<evidence type="ECO:0000256" key="1">
    <source>
        <dbReference type="ARBA" id="ARBA00004245"/>
    </source>
</evidence>
<dbReference type="PRINTS" id="PR00935">
    <property type="entry name" value="BAND41"/>
</dbReference>
<dbReference type="Gene3D" id="1.20.80.10">
    <property type="match status" value="1"/>
</dbReference>
<dbReference type="GO" id="GO:0030866">
    <property type="term" value="P:cortical actin cytoskeleton organization"/>
    <property type="evidence" value="ECO:0007669"/>
    <property type="project" value="InterPro"/>
</dbReference>
<evidence type="ECO:0000256" key="3">
    <source>
        <dbReference type="ARBA" id="ARBA00022553"/>
    </source>
</evidence>
<dbReference type="InterPro" id="IPR029071">
    <property type="entry name" value="Ubiquitin-like_domsf"/>
</dbReference>
<feature type="compositionally biased region" description="Basic and acidic residues" evidence="6">
    <location>
        <begin position="352"/>
        <end position="361"/>
    </location>
</feature>
<dbReference type="SUPFAM" id="SSF47031">
    <property type="entry name" value="Second domain of FERM"/>
    <property type="match status" value="1"/>
</dbReference>
<dbReference type="AlphaFoldDB" id="A0A6P8GCQ7"/>
<dbReference type="InterPro" id="IPR014847">
    <property type="entry name" value="FA"/>
</dbReference>
<dbReference type="GO" id="GO:0005886">
    <property type="term" value="C:plasma membrane"/>
    <property type="evidence" value="ECO:0007669"/>
    <property type="project" value="TreeGrafter"/>
</dbReference>
<dbReference type="InterPro" id="IPR019748">
    <property type="entry name" value="FERM_central"/>
</dbReference>
<evidence type="ECO:0000256" key="5">
    <source>
        <dbReference type="ARBA" id="ARBA00023212"/>
    </source>
</evidence>
<dbReference type="PANTHER" id="PTHR23280">
    <property type="entry name" value="4.1 G PROTEIN"/>
    <property type="match status" value="1"/>
</dbReference>
<dbReference type="PROSITE" id="PS00661">
    <property type="entry name" value="FERM_2"/>
    <property type="match status" value="1"/>
</dbReference>
<dbReference type="FunFam" id="1.20.80.10:FF:000001">
    <property type="entry name" value="Erythrocyte membrane protein band 4.1"/>
    <property type="match status" value="1"/>
</dbReference>
<dbReference type="GO" id="GO:0003779">
    <property type="term" value="F:actin binding"/>
    <property type="evidence" value="ECO:0007669"/>
    <property type="project" value="UniProtKB-KW"/>
</dbReference>
<dbReference type="Pfam" id="PF05902">
    <property type="entry name" value="4_1_CTD"/>
    <property type="match status" value="1"/>
</dbReference>
<keyword evidence="5" id="KW-0206">Cytoskeleton</keyword>
<dbReference type="InterPro" id="IPR000798">
    <property type="entry name" value="Ez/rad/moesin-like"/>
</dbReference>
<dbReference type="FunFam" id="2.30.29.30:FF:000001">
    <property type="entry name" value="Erythrocyte membrane protein band 4.1"/>
    <property type="match status" value="1"/>
</dbReference>
<dbReference type="InterPro" id="IPR019747">
    <property type="entry name" value="FERM_CS"/>
</dbReference>
<dbReference type="InterPro" id="IPR019749">
    <property type="entry name" value="Band_41_domain"/>
</dbReference>
<feature type="compositionally biased region" description="Low complexity" evidence="6">
    <location>
        <begin position="376"/>
        <end position="390"/>
    </location>
</feature>
<dbReference type="SMART" id="SM01196">
    <property type="entry name" value="FERM_C"/>
    <property type="match status" value="1"/>
</dbReference>
<dbReference type="GO" id="GO:0031032">
    <property type="term" value="P:actomyosin structure organization"/>
    <property type="evidence" value="ECO:0007669"/>
    <property type="project" value="TreeGrafter"/>
</dbReference>
<keyword evidence="3" id="KW-0597">Phosphoprotein</keyword>
<dbReference type="Gene3D" id="3.10.20.90">
    <property type="entry name" value="Phosphatidylinositol 3-kinase Catalytic Subunit, Chain A, domain 1"/>
    <property type="match status" value="1"/>
</dbReference>
<dbReference type="InterPro" id="IPR008379">
    <property type="entry name" value="Band_4.1_C"/>
</dbReference>
<dbReference type="Pfam" id="PF00373">
    <property type="entry name" value="FERM_M"/>
    <property type="match status" value="1"/>
</dbReference>
<dbReference type="SUPFAM" id="SSF54236">
    <property type="entry name" value="Ubiquitin-like"/>
    <property type="match status" value="1"/>
</dbReference>
<dbReference type="Pfam" id="PF09379">
    <property type="entry name" value="FERM_N"/>
    <property type="match status" value="1"/>
</dbReference>
<feature type="region of interest" description="Disordered" evidence="6">
    <location>
        <begin position="341"/>
        <end position="404"/>
    </location>
</feature>
<dbReference type="Gene3D" id="2.30.29.30">
    <property type="entry name" value="Pleckstrin-homology domain (PH domain)/Phosphotyrosine-binding domain (PTB)"/>
    <property type="match status" value="1"/>
</dbReference>
<dbReference type="Proteomes" id="UP000515152">
    <property type="component" value="Chromosome 15"/>
</dbReference>
<dbReference type="Pfam" id="PF04382">
    <property type="entry name" value="SAB"/>
    <property type="match status" value="1"/>
</dbReference>
<gene>
    <name evidence="9" type="primary">epb41l2</name>
</gene>
<dbReference type="GeneID" id="105902189"/>
<dbReference type="PROSITE" id="PS00660">
    <property type="entry name" value="FERM_1"/>
    <property type="match status" value="1"/>
</dbReference>
<keyword evidence="8" id="KW-1185">Reference proteome</keyword>
<dbReference type="Pfam" id="PF08736">
    <property type="entry name" value="FA"/>
    <property type="match status" value="1"/>
</dbReference>
<dbReference type="SMART" id="SM00295">
    <property type="entry name" value="B41"/>
    <property type="match status" value="1"/>
</dbReference>
<feature type="region of interest" description="Disordered" evidence="6">
    <location>
        <begin position="566"/>
        <end position="645"/>
    </location>
</feature>
<dbReference type="PROSITE" id="PS50057">
    <property type="entry name" value="FERM_3"/>
    <property type="match status" value="1"/>
</dbReference>
<feature type="domain" description="FERM" evidence="7">
    <location>
        <begin position="2"/>
        <end position="283"/>
    </location>
</feature>
<dbReference type="FunFam" id="3.10.20.90:FF:000002">
    <property type="entry name" value="Erythrocyte protein band 4.1-like 3"/>
    <property type="match status" value="1"/>
</dbReference>